<reference evidence="1" key="1">
    <citation type="submission" date="2023-04" db="EMBL/GenBank/DDBJ databases">
        <title>Genome Encyclopedia of Bacteria and Archaea VI: Functional Genomics of Type Strains.</title>
        <authorList>
            <person name="Whitman W."/>
        </authorList>
    </citation>
    <scope>NUCLEOTIDE SEQUENCE</scope>
    <source>
        <strain evidence="1">Enz.4-51</strain>
    </source>
</reference>
<dbReference type="RefSeq" id="WP_215310092.1">
    <property type="nucleotide sequence ID" value="NZ_JARXXW010000022.1"/>
</dbReference>
<evidence type="ECO:0000313" key="2">
    <source>
        <dbReference type="Proteomes" id="UP001161160"/>
    </source>
</evidence>
<keyword evidence="2" id="KW-1185">Reference proteome</keyword>
<dbReference type="AlphaFoldDB" id="A0AA43S639"/>
<name>A0AA43S639_9BURK</name>
<sequence length="118" mass="13307">MGNSTLHAIAIDELRHSNPNFYNEYELLIEGISAQIRELAKNQADHLDYSSFTESYDRASHEPVLQVVIGIQKTELYIHIYIHKDNYFVIGKSGSGTMARNAEEALALVAQKIKATKK</sequence>
<protein>
    <submittedName>
        <fullName evidence="1">Uncharacterized protein</fullName>
    </submittedName>
</protein>
<proteinExistence type="predicted"/>
<comment type="caution">
    <text evidence="1">The sequence shown here is derived from an EMBL/GenBank/DDBJ whole genome shotgun (WGS) entry which is preliminary data.</text>
</comment>
<organism evidence="1 2">
    <name type="scientific">Polynucleobacter sphagniphilus</name>
    <dbReference type="NCBI Taxonomy" id="1743169"/>
    <lineage>
        <taxon>Bacteria</taxon>
        <taxon>Pseudomonadati</taxon>
        <taxon>Pseudomonadota</taxon>
        <taxon>Betaproteobacteria</taxon>
        <taxon>Burkholderiales</taxon>
        <taxon>Burkholderiaceae</taxon>
        <taxon>Polynucleobacter</taxon>
    </lineage>
</organism>
<dbReference type="Proteomes" id="UP001161160">
    <property type="component" value="Unassembled WGS sequence"/>
</dbReference>
<accession>A0AA43S639</accession>
<dbReference type="EMBL" id="JARXYA010000023">
    <property type="protein sequence ID" value="MDH6504940.1"/>
    <property type="molecule type" value="Genomic_DNA"/>
</dbReference>
<evidence type="ECO:0000313" key="1">
    <source>
        <dbReference type="EMBL" id="MDH6504940.1"/>
    </source>
</evidence>
<gene>
    <name evidence="1" type="ORF">M2127_002269</name>
</gene>